<comment type="similarity">
    <text evidence="2 9">Belongs to the COX20 family.</text>
</comment>
<sequence length="166" mass="19183">MGWFGSAPSKVSSVSEYKDEEPVEYLEDLPPKFEDQEPMKQKQLEATYAAAFSQIKLSDFKPSTFLNMPCFREAMITGFQSMGVLGVVTFLIHKNFSRAMNWGVGGFFIGNVISFNQCRAIRRKSLDNMKKAQEANHERNVKKWQEQNPNADDEQFRKWQEVQGKR</sequence>
<evidence type="ECO:0000256" key="10">
    <source>
        <dbReference type="SAM" id="MobiDB-lite"/>
    </source>
</evidence>
<dbReference type="GO" id="GO:0005743">
    <property type="term" value="C:mitochondrial inner membrane"/>
    <property type="evidence" value="ECO:0007669"/>
    <property type="project" value="UniProtKB-SubCell"/>
</dbReference>
<keyword evidence="7 9" id="KW-0496">Mitochondrion</keyword>
<dbReference type="PANTHER" id="PTHR31586:SF1">
    <property type="entry name" value="CYTOCHROME C OXIDASE ASSEMBLY PROTEIN COX20, MITOCHONDRIAL"/>
    <property type="match status" value="1"/>
</dbReference>
<keyword evidence="5 9" id="KW-0999">Mitochondrion inner membrane</keyword>
<accession>A0A1E4REE6</accession>
<evidence type="ECO:0000313" key="11">
    <source>
        <dbReference type="EMBL" id="ODV65620.1"/>
    </source>
</evidence>
<evidence type="ECO:0000256" key="5">
    <source>
        <dbReference type="ARBA" id="ARBA00022792"/>
    </source>
</evidence>
<evidence type="ECO:0000256" key="2">
    <source>
        <dbReference type="ARBA" id="ARBA00009575"/>
    </source>
</evidence>
<evidence type="ECO:0000256" key="1">
    <source>
        <dbReference type="ARBA" id="ARBA00004273"/>
    </source>
</evidence>
<comment type="subcellular location">
    <subcellularLocation>
        <location evidence="1 9">Mitochondrion inner membrane</location>
    </subcellularLocation>
</comment>
<evidence type="ECO:0000256" key="7">
    <source>
        <dbReference type="ARBA" id="ARBA00023128"/>
    </source>
</evidence>
<evidence type="ECO:0000256" key="3">
    <source>
        <dbReference type="ARBA" id="ARBA00017689"/>
    </source>
</evidence>
<dbReference type="PIRSF" id="PIRSF007871">
    <property type="entry name" value="Cox20"/>
    <property type="match status" value="1"/>
</dbReference>
<name>A0A1E4REE6_9ASCO</name>
<evidence type="ECO:0000256" key="4">
    <source>
        <dbReference type="ARBA" id="ARBA00022692"/>
    </source>
</evidence>
<reference evidence="12" key="1">
    <citation type="submission" date="2016-05" db="EMBL/GenBank/DDBJ databases">
        <title>Comparative genomics of biotechnologically important yeasts.</title>
        <authorList>
            <consortium name="DOE Joint Genome Institute"/>
            <person name="Riley R."/>
            <person name="Haridas S."/>
            <person name="Wolfe K.H."/>
            <person name="Lopes M.R."/>
            <person name="Hittinger C.T."/>
            <person name="Goker M."/>
            <person name="Salamov A."/>
            <person name="Wisecaver J."/>
            <person name="Long T.M."/>
            <person name="Aerts A.L."/>
            <person name="Barry K."/>
            <person name="Choi C."/>
            <person name="Clum A."/>
            <person name="Coughlan A.Y."/>
            <person name="Deshpande S."/>
            <person name="Douglass A.P."/>
            <person name="Hanson S.J."/>
            <person name="Klenk H.-P."/>
            <person name="Labutti K."/>
            <person name="Lapidus A."/>
            <person name="Lindquist E."/>
            <person name="Lipzen A."/>
            <person name="Meier-Kolthoff J.P."/>
            <person name="Ohm R.A."/>
            <person name="Otillar R.P."/>
            <person name="Pangilinan J."/>
            <person name="Peng Y."/>
            <person name="Rokas A."/>
            <person name="Rosa C.A."/>
            <person name="Scheuner C."/>
            <person name="Sibirny A.A."/>
            <person name="Slot J.C."/>
            <person name="Stielow J.B."/>
            <person name="Sun H."/>
            <person name="Kurtzman C.P."/>
            <person name="Blackwell M."/>
            <person name="Grigoriev I.V."/>
            <person name="Jeffries T.W."/>
        </authorList>
    </citation>
    <scope>NUCLEOTIDE SEQUENCE [LARGE SCALE GENOMIC DNA]</scope>
    <source>
        <strain evidence="12">NRRL Y-1933</strain>
    </source>
</reference>
<dbReference type="AlphaFoldDB" id="A0A1E4REE6"/>
<dbReference type="RefSeq" id="XP_020074687.1">
    <property type="nucleotide sequence ID" value="XM_020221761.1"/>
</dbReference>
<evidence type="ECO:0000256" key="8">
    <source>
        <dbReference type="ARBA" id="ARBA00023136"/>
    </source>
</evidence>
<feature type="compositionally biased region" description="Basic and acidic residues" evidence="10">
    <location>
        <begin position="154"/>
        <end position="166"/>
    </location>
</feature>
<dbReference type="GeneID" id="30996310"/>
<dbReference type="OrthoDB" id="14603at2759"/>
<feature type="compositionally biased region" description="Basic and acidic residues" evidence="10">
    <location>
        <begin position="133"/>
        <end position="145"/>
    </location>
</feature>
<organism evidence="11 12">
    <name type="scientific">Hyphopichia burtonii NRRL Y-1933</name>
    <dbReference type="NCBI Taxonomy" id="984485"/>
    <lineage>
        <taxon>Eukaryota</taxon>
        <taxon>Fungi</taxon>
        <taxon>Dikarya</taxon>
        <taxon>Ascomycota</taxon>
        <taxon>Saccharomycotina</taxon>
        <taxon>Pichiomycetes</taxon>
        <taxon>Debaryomycetaceae</taxon>
        <taxon>Hyphopichia</taxon>
    </lineage>
</organism>
<keyword evidence="6" id="KW-1133">Transmembrane helix</keyword>
<dbReference type="EMBL" id="KV454544">
    <property type="protein sequence ID" value="ODV65620.1"/>
    <property type="molecule type" value="Genomic_DNA"/>
</dbReference>
<dbReference type="Pfam" id="PF12597">
    <property type="entry name" value="Cox20"/>
    <property type="match status" value="1"/>
</dbReference>
<dbReference type="PANTHER" id="PTHR31586">
    <property type="entry name" value="CYTOCHROME C OXIDASE PROTEIN 20"/>
    <property type="match status" value="1"/>
</dbReference>
<proteinExistence type="inferred from homology"/>
<dbReference type="STRING" id="984485.A0A1E4REE6"/>
<dbReference type="InterPro" id="IPR022533">
    <property type="entry name" value="Cox20"/>
</dbReference>
<dbReference type="Proteomes" id="UP000095085">
    <property type="component" value="Unassembled WGS sequence"/>
</dbReference>
<protein>
    <recommendedName>
        <fullName evidence="3 9">Cytochrome c oxidase assembly protein COX20, mitochondrial</fullName>
    </recommendedName>
</protein>
<comment type="function">
    <text evidence="9">Involved in the assembly of the cytochrome c oxidase complex.</text>
</comment>
<keyword evidence="8 9" id="KW-0472">Membrane</keyword>
<feature type="region of interest" description="Disordered" evidence="10">
    <location>
        <begin position="1"/>
        <end position="21"/>
    </location>
</feature>
<dbReference type="GO" id="GO:0033617">
    <property type="term" value="P:mitochondrial respiratory chain complex IV assembly"/>
    <property type="evidence" value="ECO:0007669"/>
    <property type="project" value="InterPro"/>
</dbReference>
<keyword evidence="12" id="KW-1185">Reference proteome</keyword>
<evidence type="ECO:0000313" key="12">
    <source>
        <dbReference type="Proteomes" id="UP000095085"/>
    </source>
</evidence>
<evidence type="ECO:0000256" key="6">
    <source>
        <dbReference type="ARBA" id="ARBA00022989"/>
    </source>
</evidence>
<keyword evidence="4" id="KW-0812">Transmembrane</keyword>
<evidence type="ECO:0000256" key="9">
    <source>
        <dbReference type="PIRNR" id="PIRNR007871"/>
    </source>
</evidence>
<feature type="region of interest" description="Disordered" evidence="10">
    <location>
        <begin position="133"/>
        <end position="166"/>
    </location>
</feature>
<gene>
    <name evidence="11" type="ORF">HYPBUDRAFT_153849</name>
</gene>